<protein>
    <submittedName>
        <fullName evidence="1">Unannotated protein</fullName>
    </submittedName>
</protein>
<sequence>MAVSLVAGVLVVPAASGAAPDRSAPSCSVALDGAANTVTVWHQLGFLAEEELGGLIAEFEAARPGVTVEAVDVGADGGLLQALRSDRPAPDVLLVNAESIVNITDSGRVTPAAACIAQDPSFDQTDLLPAVVEALSVDDTLWGLPMLMSTPVLYFDQAQFRAAGLDPTDPPDDVDELIGQLRTLVGSGQVTMGMVTASAEWFALAWAADLGLELADDAGRVANGGREVDLLQQPLLDRLEGISIMGAERLIDDIGNQAFEDLLKLTDPVNPAGMVPHTSGTMGVVYDLLDDGRFEDSELGVWPFPLTERGTVLGGPVSYMFAQDPGQQGLAWAFMSHLASPAAQARAATLGYVGARRSSLDDPALQAAWQERPGLRVPTEVVAAIDPTLPGSVGTVVGPDYRLEWRLGWALRDIIDGSSPRDALARAEIDINLTIDAYLEARARAGTP</sequence>
<dbReference type="PANTHER" id="PTHR43649:SF12">
    <property type="entry name" value="DIACETYLCHITOBIOSE BINDING PROTEIN DASA"/>
    <property type="match status" value="1"/>
</dbReference>
<dbReference type="InterPro" id="IPR006059">
    <property type="entry name" value="SBP"/>
</dbReference>
<reference evidence="1" key="1">
    <citation type="submission" date="2020-05" db="EMBL/GenBank/DDBJ databases">
        <authorList>
            <person name="Chiriac C."/>
            <person name="Salcher M."/>
            <person name="Ghai R."/>
            <person name="Kavagutti S V."/>
        </authorList>
    </citation>
    <scope>NUCLEOTIDE SEQUENCE</scope>
</reference>
<evidence type="ECO:0000313" key="1">
    <source>
        <dbReference type="EMBL" id="CAB4557248.1"/>
    </source>
</evidence>
<accession>A0A6J6D6E1</accession>
<gene>
    <name evidence="1" type="ORF">UFOPK1493_01494</name>
</gene>
<dbReference type="PANTHER" id="PTHR43649">
    <property type="entry name" value="ARABINOSE-BINDING PROTEIN-RELATED"/>
    <property type="match status" value="1"/>
</dbReference>
<name>A0A6J6D6E1_9ZZZZ</name>
<dbReference type="Gene3D" id="3.40.190.10">
    <property type="entry name" value="Periplasmic binding protein-like II"/>
    <property type="match status" value="2"/>
</dbReference>
<dbReference type="AlphaFoldDB" id="A0A6J6D6E1"/>
<dbReference type="Pfam" id="PF01547">
    <property type="entry name" value="SBP_bac_1"/>
    <property type="match status" value="1"/>
</dbReference>
<dbReference type="SUPFAM" id="SSF53850">
    <property type="entry name" value="Periplasmic binding protein-like II"/>
    <property type="match status" value="1"/>
</dbReference>
<dbReference type="InterPro" id="IPR050490">
    <property type="entry name" value="Bact_solute-bd_prot1"/>
</dbReference>
<dbReference type="EMBL" id="CAEZSR010000045">
    <property type="protein sequence ID" value="CAB4557248.1"/>
    <property type="molecule type" value="Genomic_DNA"/>
</dbReference>
<proteinExistence type="predicted"/>
<organism evidence="1">
    <name type="scientific">freshwater metagenome</name>
    <dbReference type="NCBI Taxonomy" id="449393"/>
    <lineage>
        <taxon>unclassified sequences</taxon>
        <taxon>metagenomes</taxon>
        <taxon>ecological metagenomes</taxon>
    </lineage>
</organism>